<accession>A0A8J2XFQ9</accession>
<evidence type="ECO:0008006" key="3">
    <source>
        <dbReference type="Google" id="ProtNLM"/>
    </source>
</evidence>
<reference evidence="1 2" key="1">
    <citation type="journal article" date="2014" name="Int. J. Syst. Evol. Microbiol.">
        <title>Complete genome sequence of Corynebacterium casei LMG S-19264T (=DSM 44701T), isolated from a smear-ripened cheese.</title>
        <authorList>
            <consortium name="US DOE Joint Genome Institute (JGI-PGF)"/>
            <person name="Walter F."/>
            <person name="Albersmeier A."/>
            <person name="Kalinowski J."/>
            <person name="Ruckert C."/>
        </authorList>
    </citation>
    <scope>NUCLEOTIDE SEQUENCE [LARGE SCALE GENOMIC DNA]</scope>
    <source>
        <strain evidence="1 2">CGMCC 1.15295</strain>
    </source>
</reference>
<dbReference type="AlphaFoldDB" id="A0A8J2XFQ9"/>
<comment type="caution">
    <text evidence="1">The sequence shown here is derived from an EMBL/GenBank/DDBJ whole genome shotgun (WGS) entry which is preliminary data.</text>
</comment>
<evidence type="ECO:0000313" key="2">
    <source>
        <dbReference type="Proteomes" id="UP000598120"/>
    </source>
</evidence>
<gene>
    <name evidence="1" type="ORF">GCM10011531_13890</name>
</gene>
<proteinExistence type="predicted"/>
<dbReference type="RefSeq" id="WP_188605635.1">
    <property type="nucleotide sequence ID" value="NZ_BMIC01000002.1"/>
</dbReference>
<keyword evidence="2" id="KW-1185">Reference proteome</keyword>
<protein>
    <recommendedName>
        <fullName evidence="3">STAS/SEC14 domain-containing protein</fullName>
    </recommendedName>
</protein>
<dbReference type="Proteomes" id="UP000598120">
    <property type="component" value="Unassembled WGS sequence"/>
</dbReference>
<dbReference type="EMBL" id="BMIC01000002">
    <property type="protein sequence ID" value="GFZ84421.1"/>
    <property type="molecule type" value="Genomic_DNA"/>
</dbReference>
<organism evidence="1 2">
    <name type="scientific">Aquaticitalea lipolytica</name>
    <dbReference type="NCBI Taxonomy" id="1247562"/>
    <lineage>
        <taxon>Bacteria</taxon>
        <taxon>Pseudomonadati</taxon>
        <taxon>Bacteroidota</taxon>
        <taxon>Flavobacteriia</taxon>
        <taxon>Flavobacteriales</taxon>
        <taxon>Flavobacteriaceae</taxon>
        <taxon>Aquaticitalea</taxon>
    </lineage>
</organism>
<sequence>MRIELDFCTLDFFDGYVISYINEGEIVTFDKSSIITKTAVEFYGSSKFVYITNRVNSYSVDPSVYFDISKIKTLVGFAIVSKDYTAKSNAEIEKLFLNKPLEVFDVIEDAIAWAKSVLD</sequence>
<name>A0A8J2XFQ9_9FLAO</name>
<evidence type="ECO:0000313" key="1">
    <source>
        <dbReference type="EMBL" id="GFZ84421.1"/>
    </source>
</evidence>